<name>S0E4A4_GIBF5</name>
<feature type="transmembrane region" description="Helical" evidence="1">
    <location>
        <begin position="24"/>
        <end position="47"/>
    </location>
</feature>
<dbReference type="Proteomes" id="UP000016800">
    <property type="component" value="Chromosome VI"/>
</dbReference>
<dbReference type="Pfam" id="PF26639">
    <property type="entry name" value="Het-6_barrel"/>
    <property type="match status" value="1"/>
</dbReference>
<keyword evidence="1" id="KW-0812">Transmembrane</keyword>
<proteinExistence type="predicted"/>
<dbReference type="HOGENOM" id="CLU_004184_7_2_1"/>
<evidence type="ECO:0000313" key="4">
    <source>
        <dbReference type="Proteomes" id="UP000016800"/>
    </source>
</evidence>
<dbReference type="AlphaFoldDB" id="S0E4A4"/>
<feature type="domain" description="Heterokaryon incompatibility" evidence="2">
    <location>
        <begin position="275"/>
        <end position="421"/>
    </location>
</feature>
<accession>S0E4A4</accession>
<dbReference type="RefSeq" id="XP_023431585.1">
    <property type="nucleotide sequence ID" value="XM_023578602.1"/>
</dbReference>
<dbReference type="EMBL" id="HF679028">
    <property type="protein sequence ID" value="CCT69505.1"/>
    <property type="molecule type" value="Genomic_DNA"/>
</dbReference>
<dbReference type="PANTHER" id="PTHR24148">
    <property type="entry name" value="ANKYRIN REPEAT DOMAIN-CONTAINING PROTEIN 39 HOMOLOG-RELATED"/>
    <property type="match status" value="1"/>
</dbReference>
<dbReference type="InterPro" id="IPR052895">
    <property type="entry name" value="HetReg/Transcr_Mod"/>
</dbReference>
<keyword evidence="1" id="KW-1133">Transmembrane helix</keyword>
<dbReference type="STRING" id="1279085.S0E4A4"/>
<feature type="transmembrane region" description="Helical" evidence="1">
    <location>
        <begin position="53"/>
        <end position="78"/>
    </location>
</feature>
<gene>
    <name evidence="3" type="ORF">FFUJ_05396</name>
</gene>
<evidence type="ECO:0000259" key="2">
    <source>
        <dbReference type="Pfam" id="PF06985"/>
    </source>
</evidence>
<dbReference type="VEuPathDB" id="FungiDB:FFUJ_05396"/>
<dbReference type="PANTHER" id="PTHR24148:SF73">
    <property type="entry name" value="HET DOMAIN PROTEIN (AFU_ORTHOLOGUE AFUA_8G01020)"/>
    <property type="match status" value="1"/>
</dbReference>
<protein>
    <submittedName>
        <fullName evidence="3">Related to heterokaryon incompatibility protein het-6</fullName>
    </submittedName>
</protein>
<keyword evidence="1" id="KW-0472">Membrane</keyword>
<organism evidence="3 4">
    <name type="scientific">Gibberella fujikuroi (strain CBS 195.34 / IMI 58289 / NRRL A-6831)</name>
    <name type="common">Bakanae and foot rot disease fungus</name>
    <name type="synonym">Fusarium fujikuroi</name>
    <dbReference type="NCBI Taxonomy" id="1279085"/>
    <lineage>
        <taxon>Eukaryota</taxon>
        <taxon>Fungi</taxon>
        <taxon>Dikarya</taxon>
        <taxon>Ascomycota</taxon>
        <taxon>Pezizomycotina</taxon>
        <taxon>Sordariomycetes</taxon>
        <taxon>Hypocreomycetidae</taxon>
        <taxon>Hypocreales</taxon>
        <taxon>Nectriaceae</taxon>
        <taxon>Fusarium</taxon>
        <taxon>Fusarium fujikuroi species complex</taxon>
    </lineage>
</organism>
<dbReference type="GeneID" id="35398875"/>
<keyword evidence="4" id="KW-1185">Reference proteome</keyword>
<dbReference type="Pfam" id="PF06985">
    <property type="entry name" value="HET"/>
    <property type="match status" value="1"/>
</dbReference>
<evidence type="ECO:0000313" key="3">
    <source>
        <dbReference type="EMBL" id="CCT69505.1"/>
    </source>
</evidence>
<evidence type="ECO:0000256" key="1">
    <source>
        <dbReference type="SAM" id="Phobius"/>
    </source>
</evidence>
<sequence length="876" mass="100014">MALLGLQTLLEEPMIKLRFGKVPFHIGLAISTFCINFLLSHILGHYIECPFGVPWSIIFSLLVVAWNFAYIPAHYLLGPIRDVPLGHECQRMLEGREPALAYTATTLLLYNIGSVSKWLLSLRQHPYLVSITACSFFIICELVDRPWHRLLKGYVILRFVNDGFWYWPGRLILLGLFKESFFLVLWLVWIVGNGLQAFNDAHAAFINPTSFPVIIPDTPRSPFVYEPLGEMELRLILVSPSRRWNLFGFMLSPTRSLSHLQLQLVTFSRGESPPYEAISYTWGSGSKSKEITLNGKTMAVSQSVHDILVRRADYWKHRYLWIDSVCIDQNNIKERNSQVTKMTEIYENASRVIVWFGYATDASLAVSKLLDISTLLHAYEPDELLEKLLSDKTDPTETASWTALQRLFSRPWFLRVWIIQEVMVAQEVHIIYGDHYLSWKMVADVMQGFYNGPLEQLLSNSLEDSAIYSPQALATVSQMRQIRDDFRSLAGIRLDHLLASFIHSQATVDKDKVYALQGLTSFARENDSILPVKVEYSESTSIEDVLIETADFLVKRRQCSWILPLSGTGFSDRSPRLPSWVPQWKPDRMATALSRYIENGSQEDSHPDYRYKACGEGSHPSNYQFVLNREQKTLKVRGCFVTKIKMVGPCFPTIDHSSVWEYAREVKHWYDDSISFVHAEVHDPYLDGQGITEAFWRTLVGDREMLQPRPATLSVGEVFRVLTDLSKLDWNLFGNPHSASKGVSYGDFSQFFDIAEGMNDEQIKMISGLLSSLQDLGGPHLRATRFFKDVVACANGRRWCVTKSGHMGFVPPRSMPDDLICLIYGTQTPYVLRQNFSQGSNDLKRTYTLIGECYMHGMMDGEALQGQIEESFFTLT</sequence>
<reference evidence="4" key="1">
    <citation type="journal article" date="2013" name="PLoS Pathog.">
        <title>Deciphering the cryptic genome: genome-wide analyses of the rice pathogen Fusarium fujikuroi reveal complex regulation of secondary metabolism and novel metabolites.</title>
        <authorList>
            <person name="Wiemann P."/>
            <person name="Sieber C.M."/>
            <person name="von Bargen K.W."/>
            <person name="Studt L."/>
            <person name="Niehaus E.M."/>
            <person name="Espino J.J."/>
            <person name="Huss K."/>
            <person name="Michielse C.B."/>
            <person name="Albermann S."/>
            <person name="Wagner D."/>
            <person name="Bergner S.V."/>
            <person name="Connolly L.R."/>
            <person name="Fischer A."/>
            <person name="Reuter G."/>
            <person name="Kleigrewe K."/>
            <person name="Bald T."/>
            <person name="Wingfield B.D."/>
            <person name="Ophir R."/>
            <person name="Freeman S."/>
            <person name="Hippler M."/>
            <person name="Smith K.M."/>
            <person name="Brown D.W."/>
            <person name="Proctor R.H."/>
            <person name="Munsterkotter M."/>
            <person name="Freitag M."/>
            <person name="Humpf H.U."/>
            <person name="Guldener U."/>
            <person name="Tudzynski B."/>
        </authorList>
    </citation>
    <scope>NUCLEOTIDE SEQUENCE [LARGE SCALE GENOMIC DNA]</scope>
    <source>
        <strain evidence="4">CBS 195.34 / IMI 58289 / NRRL A-6831</strain>
    </source>
</reference>
<dbReference type="InterPro" id="IPR010730">
    <property type="entry name" value="HET"/>
</dbReference>